<comment type="caution">
    <text evidence="1">The sequence shown here is derived from an EMBL/GenBank/DDBJ whole genome shotgun (WGS) entry which is preliminary data.</text>
</comment>
<name>A0ACA9KJ83_9GLOM</name>
<gene>
    <name evidence="1" type="ORF">ACOLOM_LOCUS1736</name>
</gene>
<organism evidence="1 2">
    <name type="scientific">Acaulospora colombiana</name>
    <dbReference type="NCBI Taxonomy" id="27376"/>
    <lineage>
        <taxon>Eukaryota</taxon>
        <taxon>Fungi</taxon>
        <taxon>Fungi incertae sedis</taxon>
        <taxon>Mucoromycota</taxon>
        <taxon>Glomeromycotina</taxon>
        <taxon>Glomeromycetes</taxon>
        <taxon>Diversisporales</taxon>
        <taxon>Acaulosporaceae</taxon>
        <taxon>Acaulospora</taxon>
    </lineage>
</organism>
<keyword evidence="2" id="KW-1185">Reference proteome</keyword>
<proteinExistence type="predicted"/>
<evidence type="ECO:0000313" key="2">
    <source>
        <dbReference type="Proteomes" id="UP000789525"/>
    </source>
</evidence>
<evidence type="ECO:0000313" key="1">
    <source>
        <dbReference type="EMBL" id="CAG8474668.1"/>
    </source>
</evidence>
<dbReference type="EMBL" id="CAJVPT010002076">
    <property type="protein sequence ID" value="CAG8474668.1"/>
    <property type="molecule type" value="Genomic_DNA"/>
</dbReference>
<accession>A0ACA9KJ83</accession>
<protein>
    <submittedName>
        <fullName evidence="1">1002_t:CDS:1</fullName>
    </submittedName>
</protein>
<sequence length="612" mass="68721">MDVNMKNNRMSKIIKEEICFSSNKLTEEDDIRSDSLANLNRPKVWAMPEYEYALSSAIEEDNITNEKKKIDGNSASDNSKKKKNRDRIISFVRWKFRFEWVPDQEFPPWWESSCERLLYSKILPGKLKSFVCPECRLPSNMIYEGVWICLNHNCQHFWQSLTAQYKWEEVPKNLNYVKAFLNPGLIEKDQAIKIPFSILPPQPPTGLNEKEDSPITVSRKVTPDGAIVFQYSFPEGGHVIHRLGNLSINSMSDKLFLEFQDKDIPFKRNKVKNGNQIVGSELLARQFSLNIGKDYEFSLAVETLQFEQCPEVVHKTYLYLIEMCAQLVPGAQFNEMLLVAYLNDQRDNFFNAIIDDGEKGVAPIVGNLSLGASAKLMFRRKKKASEIQKFRASASTQIGSENTSFVNDDEVAVGRENSDCLQTVLESHEDNMSSMVPNDDSFSSDTSSTSTTPSTNIDSEQVVASISKVKLRSRKRVISTNSTSPTDSITSSSPHPPKRSRSRKKEAPNSPKPTDPSSSSSSTSSVTSNSDTLAEISLPTISTLGIEVEGSNISTIPRTPLTMSPEPFNGLPVDHMNLNLKVRGSGPDLVLKLNHGDVLLMVGKEIQKYYEQ</sequence>
<dbReference type="Proteomes" id="UP000789525">
    <property type="component" value="Unassembled WGS sequence"/>
</dbReference>
<reference evidence="1" key="1">
    <citation type="submission" date="2021-06" db="EMBL/GenBank/DDBJ databases">
        <authorList>
            <person name="Kallberg Y."/>
            <person name="Tangrot J."/>
            <person name="Rosling A."/>
        </authorList>
    </citation>
    <scope>NUCLEOTIDE SEQUENCE</scope>
    <source>
        <strain evidence="1">CL356</strain>
    </source>
</reference>